<evidence type="ECO:0000313" key="2">
    <source>
        <dbReference type="EMBL" id="GGZ55743.1"/>
    </source>
</evidence>
<evidence type="ECO:0000256" key="1">
    <source>
        <dbReference type="SAM" id="SignalP"/>
    </source>
</evidence>
<protein>
    <submittedName>
        <fullName evidence="2">T9SS C-terminal target domain-containing protein</fullName>
    </submittedName>
</protein>
<comment type="caution">
    <text evidence="2">The sequence shown here is derived from an EMBL/GenBank/DDBJ whole genome shotgun (WGS) entry which is preliminary data.</text>
</comment>
<feature type="signal peptide" evidence="1">
    <location>
        <begin position="1"/>
        <end position="18"/>
    </location>
</feature>
<dbReference type="Proteomes" id="UP000615593">
    <property type="component" value="Unassembled WGS sequence"/>
</dbReference>
<keyword evidence="3" id="KW-1185">Reference proteome</keyword>
<feature type="chain" id="PRO_5045434140" evidence="1">
    <location>
        <begin position="19"/>
        <end position="1357"/>
    </location>
</feature>
<reference evidence="3" key="1">
    <citation type="journal article" date="2019" name="Int. J. Syst. Evol. Microbiol.">
        <title>The Global Catalogue of Microorganisms (GCM) 10K type strain sequencing project: providing services to taxonomists for standard genome sequencing and annotation.</title>
        <authorList>
            <consortium name="The Broad Institute Genomics Platform"/>
            <consortium name="The Broad Institute Genome Sequencing Center for Infectious Disease"/>
            <person name="Wu L."/>
            <person name="Ma J."/>
        </authorList>
    </citation>
    <scope>NUCLEOTIDE SEQUENCE [LARGE SCALE GENOMIC DNA]</scope>
    <source>
        <strain evidence="3">KCTC 12708</strain>
    </source>
</reference>
<accession>A0ABQ3BUI3</accession>
<dbReference type="NCBIfam" id="TIGR04131">
    <property type="entry name" value="Bac_Flav_CTERM"/>
    <property type="match status" value="1"/>
</dbReference>
<evidence type="ECO:0000313" key="3">
    <source>
        <dbReference type="Proteomes" id="UP000615593"/>
    </source>
</evidence>
<proteinExistence type="predicted"/>
<dbReference type="EMBL" id="BMWY01000004">
    <property type="protein sequence ID" value="GGZ55743.1"/>
    <property type="molecule type" value="Genomic_DNA"/>
</dbReference>
<dbReference type="NCBIfam" id="NF038133">
    <property type="entry name" value="choice_anch_L"/>
    <property type="match status" value="1"/>
</dbReference>
<dbReference type="InterPro" id="IPR026341">
    <property type="entry name" value="T9SS_type_B"/>
</dbReference>
<dbReference type="Pfam" id="PF13585">
    <property type="entry name" value="CHU_C"/>
    <property type="match status" value="1"/>
</dbReference>
<organism evidence="2 3">
    <name type="scientific">Mesonia mobilis</name>
    <dbReference type="NCBI Taxonomy" id="369791"/>
    <lineage>
        <taxon>Bacteria</taxon>
        <taxon>Pseudomonadati</taxon>
        <taxon>Bacteroidota</taxon>
        <taxon>Flavobacteriia</taxon>
        <taxon>Flavobacteriales</taxon>
        <taxon>Flavobacteriaceae</taxon>
        <taxon>Mesonia</taxon>
    </lineage>
</organism>
<sequence length="1357" mass="151473">MKKLLPHVILLLSLAGFSQTVSIPQNDNSPEDLVNVLLNNACVEVSNVEISSEQSVAYFTNNGGAFPIEEGVMIRTGNAYLTQGPYTDENLSSQVNSLSDDVLEQINQDSGQSSILTDLAFLEFDFVPLSSNFRFNFLFASNEYGEWQCVSSDVFAFLLTNLETGEMQNLAVIPGTDTPISVKNIKDSDFNNSCESDHGNLFDTYNVNTPESSTVNMRGYTKLLGAETNITPGTPYKIRLVIADSNDANFDSAIFLDAGSFTADVDLGQDKMICEGDVYSLSTGLDVEEYDHSWTYNGQIIPGLTSNTIQASQLGTYGVLVTKEGTNCLISDQVEFTDLSLQEPEDIVACYSGEGDHVFDLTYNDAEFLGIENSDYVVHYFASEEDLQSLNPIPLSEVDHYLSLGNQTVLVKLFNMATDNYCSSVTDFELLINDQMELQTPDAFQLCTMPGIPTQISLAIVNTSIVDSQELFNYNFSYFNAESDALAGTNPIADFANYEIPSGQSSEVIWVRVEENQNPYCSEVAPVTFQLNDPPQVSELEDVVECESYFLPEIEHGNYYSSPNGQGEQLPVGYEVTESGTIYIFNGPDENGCINQSSFRVILIKDYSVELQHCGQFQIPHPPAGEFYTQQGGPNGGGDLLPSGSFIYESQTIWFYAEIEGEFCREEDFEIEILPLPLVDELEDVVTCGNYELPHIENGDYFSDTNGNGVMLSEGDVISQSNTFYIYNDDGVCDNQHEFSVIIVPEFQDLVVCGGYELPELSVGGFFTEAEGQGNQIPEGAYIEESQTIYYYAQTTTMPNCTNTTSFYIQVKPIPPVDSLNDVVLCEDETYVLPEIVHGQFFTDSGRSGDLLAAGGVITSSQTIYINNEENGCDNETSFEVEIRSYPEVSNFTDIYDCHGYELPEINHGSYYTESLAQGEQLFPGDIIEETQTIYIYNEYEDLLGCYNEDSFTVYIEGLDLAPAEDVFVCESYTLPSLSVGNYYTESGGEGNQLNPGYTINTNREVFIYVKNGTRFICETEESFTVNIAQPDLSVIEDTIERCGSYTLPEMSQENFELNYYWSSGAVNQLTEGELSFDVPGTYRVFVYASAVNNPECFEEKEIVITIYERPQLYIEGGTICRDVTTGEVNSSFYLISGLDDSEFRVHWYLNDELIFTGSEYEATEAGEYYVEVEKLNPEIGSDCNYLPTTVTVEDSGRPLVKVNVTQPFEDVANISVEILKGYGDYQYSLDGGGFQESNKFYDVASGPHQIQVKSEYGDCGTEAVEIDIVKYPRFFTPNEDGFNDTWNIYDLKFDKNAKVSIYDRFGKLLTVISPSGKGWAGIYNSKNMPSNDYWFLVDYVYEGQKRQFKSHFTLKR</sequence>
<dbReference type="InterPro" id="IPR049804">
    <property type="entry name" value="Choice_anch_L"/>
</dbReference>
<name>A0ABQ3BUI3_9FLAO</name>
<gene>
    <name evidence="2" type="ORF">GCM10008088_16640</name>
</gene>
<keyword evidence="1" id="KW-0732">Signal</keyword>